<gene>
    <name evidence="6" type="ORF">PC110_g9792</name>
    <name evidence="1" type="ORF">PC113_g4808</name>
    <name evidence="2" type="ORF">PC115_g5271</name>
    <name evidence="3" type="ORF">PC117_g6079</name>
    <name evidence="4" type="ORF">PC118_g5374</name>
    <name evidence="5" type="ORF">PC129_g4859</name>
</gene>
<dbReference type="Proteomes" id="UP000736787">
    <property type="component" value="Unassembled WGS sequence"/>
</dbReference>
<dbReference type="Proteomes" id="UP000697107">
    <property type="component" value="Unassembled WGS sequence"/>
</dbReference>
<dbReference type="Proteomes" id="UP000251314">
    <property type="component" value="Unassembled WGS sequence"/>
</dbReference>
<dbReference type="Proteomes" id="UP000735874">
    <property type="component" value="Unassembled WGS sequence"/>
</dbReference>
<dbReference type="Proteomes" id="UP000774804">
    <property type="component" value="Unassembled WGS sequence"/>
</dbReference>
<evidence type="ECO:0000313" key="1">
    <source>
        <dbReference type="EMBL" id="KAG2864169.1"/>
    </source>
</evidence>
<evidence type="ECO:0000313" key="2">
    <source>
        <dbReference type="EMBL" id="KAG2934000.1"/>
    </source>
</evidence>
<dbReference type="EMBL" id="RCMI01000108">
    <property type="protein sequence ID" value="KAG2934000.1"/>
    <property type="molecule type" value="Genomic_DNA"/>
</dbReference>
<dbReference type="EMBL" id="RCMK01000112">
    <property type="protein sequence ID" value="KAG2948382.1"/>
    <property type="molecule type" value="Genomic_DNA"/>
</dbReference>
<evidence type="ECO:0000313" key="3">
    <source>
        <dbReference type="EMBL" id="KAG2948382.1"/>
    </source>
</evidence>
<reference evidence="1" key="2">
    <citation type="submission" date="2018-10" db="EMBL/GenBank/DDBJ databases">
        <title>Effector identification in a new, highly contiguous assembly of the strawberry crown rot pathogen Phytophthora cactorum.</title>
        <authorList>
            <person name="Armitage A.D."/>
            <person name="Nellist C.F."/>
            <person name="Bates H."/>
            <person name="Vickerstaff R.J."/>
            <person name="Harrison R.J."/>
        </authorList>
    </citation>
    <scope>NUCLEOTIDE SEQUENCE</scope>
    <source>
        <strain evidence="1">15-7</strain>
        <strain evidence="2">4032</strain>
        <strain evidence="3">4040</strain>
        <strain evidence="4">P415</strain>
        <strain evidence="5">P421</strain>
    </source>
</reference>
<dbReference type="AlphaFoldDB" id="A0A329SAQ3"/>
<reference evidence="6 7" key="1">
    <citation type="submission" date="2018-01" db="EMBL/GenBank/DDBJ databases">
        <title>Draft genome of the strawberry crown rot pathogen Phytophthora cactorum.</title>
        <authorList>
            <person name="Armitage A.D."/>
            <person name="Lysoe E."/>
            <person name="Nellist C.F."/>
            <person name="Harrison R.J."/>
            <person name="Brurberg M.B."/>
        </authorList>
    </citation>
    <scope>NUCLEOTIDE SEQUENCE [LARGE SCALE GENOMIC DNA]</scope>
    <source>
        <strain evidence="6 7">10300</strain>
    </source>
</reference>
<evidence type="ECO:0000313" key="5">
    <source>
        <dbReference type="EMBL" id="KAG3224495.1"/>
    </source>
</evidence>
<organism evidence="6 7">
    <name type="scientific">Phytophthora cactorum</name>
    <dbReference type="NCBI Taxonomy" id="29920"/>
    <lineage>
        <taxon>Eukaryota</taxon>
        <taxon>Sar</taxon>
        <taxon>Stramenopiles</taxon>
        <taxon>Oomycota</taxon>
        <taxon>Peronosporomycetes</taxon>
        <taxon>Peronosporales</taxon>
        <taxon>Peronosporaceae</taxon>
        <taxon>Phytophthora</taxon>
    </lineage>
</organism>
<dbReference type="VEuPathDB" id="FungiDB:PC110_g9792"/>
<proteinExistence type="predicted"/>
<dbReference type="Proteomes" id="UP000760860">
    <property type="component" value="Unassembled WGS sequence"/>
</dbReference>
<comment type="caution">
    <text evidence="6">The sequence shown here is derived from an EMBL/GenBank/DDBJ whole genome shotgun (WGS) entry which is preliminary data.</text>
</comment>
<dbReference type="EMBL" id="RCMG01000086">
    <property type="protein sequence ID" value="KAG2864169.1"/>
    <property type="molecule type" value="Genomic_DNA"/>
</dbReference>
<dbReference type="EMBL" id="RCML01000110">
    <property type="protein sequence ID" value="KAG2990883.1"/>
    <property type="molecule type" value="Genomic_DNA"/>
</dbReference>
<name>A0A329SAQ3_9STRA</name>
<accession>A0A329SAQ3</accession>
<evidence type="ECO:0000313" key="4">
    <source>
        <dbReference type="EMBL" id="KAG2990883.1"/>
    </source>
</evidence>
<keyword evidence="7" id="KW-1185">Reference proteome</keyword>
<sequence>MGRHLLNRARKLFQPLMQKLQKVADEFPRKYLGYDTDAIIQERRRGLADSILSLFAVYTDLDVLLARCADEGVDLSALLVDLEQFLEIPRERKAMEVQLTRSVFLLQDVDVVDPTAVECCICLSHSLSSNDTQLTQLLEAVRSEMAKFTVAAAANKILNNHGSMAPYTQYVFTLRSPDRTGVGPQNALLAVPELHLNLRRAVRWEWLSSKHRESFEPLTKKLKQLVRPEFP</sequence>
<protein>
    <submittedName>
        <fullName evidence="6">Uncharacterized protein</fullName>
    </submittedName>
</protein>
<dbReference type="EMBL" id="MJFZ01000221">
    <property type="protein sequence ID" value="RAW33885.1"/>
    <property type="molecule type" value="Genomic_DNA"/>
</dbReference>
<dbReference type="STRING" id="29920.A0A329SAQ3"/>
<evidence type="ECO:0000313" key="7">
    <source>
        <dbReference type="Proteomes" id="UP000251314"/>
    </source>
</evidence>
<dbReference type="EMBL" id="RCMV01000110">
    <property type="protein sequence ID" value="KAG3224495.1"/>
    <property type="molecule type" value="Genomic_DNA"/>
</dbReference>
<evidence type="ECO:0000313" key="6">
    <source>
        <dbReference type="EMBL" id="RAW33885.1"/>
    </source>
</evidence>
<dbReference type="OrthoDB" id="8062037at2759"/>